<comment type="caution">
    <text evidence="7">The sequence shown here is derived from an EMBL/GenBank/DDBJ whole genome shotgun (WGS) entry which is preliminary data.</text>
</comment>
<evidence type="ECO:0000256" key="5">
    <source>
        <dbReference type="SAM" id="MobiDB-lite"/>
    </source>
</evidence>
<feature type="non-terminal residue" evidence="7">
    <location>
        <position position="323"/>
    </location>
</feature>
<dbReference type="InterPro" id="IPR041546">
    <property type="entry name" value="ClpA/ClpB_AAA_lid"/>
</dbReference>
<name>K1T1E3_9ZZZZ</name>
<dbReference type="InterPro" id="IPR003593">
    <property type="entry name" value="AAA+_ATPase"/>
</dbReference>
<dbReference type="GO" id="GO:0005524">
    <property type="term" value="F:ATP binding"/>
    <property type="evidence" value="ECO:0007669"/>
    <property type="project" value="UniProtKB-KW"/>
</dbReference>
<dbReference type="FunFam" id="3.40.50.300:FF:000025">
    <property type="entry name" value="ATP-dependent Clp protease subunit"/>
    <property type="match status" value="1"/>
</dbReference>
<accession>K1T1E3</accession>
<dbReference type="GO" id="GO:0005737">
    <property type="term" value="C:cytoplasm"/>
    <property type="evidence" value="ECO:0007669"/>
    <property type="project" value="TreeGrafter"/>
</dbReference>
<keyword evidence="3" id="KW-0067">ATP-binding</keyword>
<dbReference type="PRINTS" id="PR00300">
    <property type="entry name" value="CLPPROTEASEA"/>
</dbReference>
<evidence type="ECO:0000313" key="7">
    <source>
        <dbReference type="EMBL" id="EKC61494.1"/>
    </source>
</evidence>
<dbReference type="CDD" id="cd19499">
    <property type="entry name" value="RecA-like_ClpB_Hsp104-like"/>
    <property type="match status" value="1"/>
</dbReference>
<dbReference type="PANTHER" id="PTHR11638:SF18">
    <property type="entry name" value="HEAT SHOCK PROTEIN 104"/>
    <property type="match status" value="1"/>
</dbReference>
<dbReference type="InterPro" id="IPR027417">
    <property type="entry name" value="P-loop_NTPase"/>
</dbReference>
<gene>
    <name evidence="7" type="ORF">LEA_12330</name>
</gene>
<dbReference type="GO" id="GO:0034605">
    <property type="term" value="P:cellular response to heat"/>
    <property type="evidence" value="ECO:0007669"/>
    <property type="project" value="TreeGrafter"/>
</dbReference>
<evidence type="ECO:0000256" key="2">
    <source>
        <dbReference type="ARBA" id="ARBA00022741"/>
    </source>
</evidence>
<dbReference type="PANTHER" id="PTHR11638">
    <property type="entry name" value="ATP-DEPENDENT CLP PROTEASE"/>
    <property type="match status" value="1"/>
</dbReference>
<reference evidence="7" key="1">
    <citation type="journal article" date="2013" name="Environ. Microbiol.">
        <title>Microbiota from the distal guts of lean and obese adolescents exhibit partial functional redundancy besides clear differences in community structure.</title>
        <authorList>
            <person name="Ferrer M."/>
            <person name="Ruiz A."/>
            <person name="Lanza F."/>
            <person name="Haange S.B."/>
            <person name="Oberbach A."/>
            <person name="Till H."/>
            <person name="Bargiela R."/>
            <person name="Campoy C."/>
            <person name="Segura M.T."/>
            <person name="Richter M."/>
            <person name="von Bergen M."/>
            <person name="Seifert J."/>
            <person name="Suarez A."/>
        </authorList>
    </citation>
    <scope>NUCLEOTIDE SEQUENCE</scope>
</reference>
<evidence type="ECO:0000259" key="6">
    <source>
        <dbReference type="SMART" id="SM00382"/>
    </source>
</evidence>
<keyword evidence="2" id="KW-0547">Nucleotide-binding</keyword>
<evidence type="ECO:0000256" key="4">
    <source>
        <dbReference type="ARBA" id="ARBA00023186"/>
    </source>
</evidence>
<feature type="region of interest" description="Disordered" evidence="5">
    <location>
        <begin position="81"/>
        <end position="121"/>
    </location>
</feature>
<dbReference type="AlphaFoldDB" id="K1T1E3"/>
<feature type="compositionally biased region" description="Basic and acidic residues" evidence="5">
    <location>
        <begin position="81"/>
        <end position="91"/>
    </location>
</feature>
<keyword evidence="4" id="KW-0143">Chaperone</keyword>
<proteinExistence type="predicted"/>
<organism evidence="7">
    <name type="scientific">human gut metagenome</name>
    <dbReference type="NCBI Taxonomy" id="408170"/>
    <lineage>
        <taxon>unclassified sequences</taxon>
        <taxon>metagenomes</taxon>
        <taxon>organismal metagenomes</taxon>
    </lineage>
</organism>
<dbReference type="InterPro" id="IPR001270">
    <property type="entry name" value="ClpA/B"/>
</dbReference>
<evidence type="ECO:0000256" key="3">
    <source>
        <dbReference type="ARBA" id="ARBA00022840"/>
    </source>
</evidence>
<dbReference type="Pfam" id="PF07724">
    <property type="entry name" value="AAA_2"/>
    <property type="match status" value="1"/>
</dbReference>
<dbReference type="InterPro" id="IPR003959">
    <property type="entry name" value="ATPase_AAA_core"/>
</dbReference>
<dbReference type="Pfam" id="PF17871">
    <property type="entry name" value="AAA_lid_9"/>
    <property type="match status" value="1"/>
</dbReference>
<dbReference type="EMBL" id="AJWY01008338">
    <property type="protein sequence ID" value="EKC61494.1"/>
    <property type="molecule type" value="Genomic_DNA"/>
</dbReference>
<dbReference type="Gene3D" id="3.40.50.300">
    <property type="entry name" value="P-loop containing nucleotide triphosphate hydrolases"/>
    <property type="match status" value="2"/>
</dbReference>
<evidence type="ECO:0000256" key="1">
    <source>
        <dbReference type="ARBA" id="ARBA00022737"/>
    </source>
</evidence>
<dbReference type="GO" id="GO:0016887">
    <property type="term" value="F:ATP hydrolysis activity"/>
    <property type="evidence" value="ECO:0007669"/>
    <property type="project" value="InterPro"/>
</dbReference>
<dbReference type="SUPFAM" id="SSF52540">
    <property type="entry name" value="P-loop containing nucleoside triphosphate hydrolases"/>
    <property type="match status" value="2"/>
</dbReference>
<dbReference type="SMART" id="SM00382">
    <property type="entry name" value="AAA"/>
    <property type="match status" value="1"/>
</dbReference>
<protein>
    <submittedName>
        <fullName evidence="7">Negative regulator of genetic competence ClpC/MecB</fullName>
    </submittedName>
</protein>
<dbReference type="InterPro" id="IPR050130">
    <property type="entry name" value="ClpA_ClpB"/>
</dbReference>
<sequence length="323" mass="35617">MESDPALERRFQKILVEPASEEETLQILHNIAPHYERHHGVRYSDEALRACVALTGRYITDRNFPDKAIDVLDEAGARIHLQDKGKTEKPSRKTASREPVGAAAGAKTPKNRSRKTAAADTTTVGGAVWTLPSDPGPPEIRAEHIEQVITSMTGIPAERLSGSESERLRGLADYLSARVIGQCEAVEKISRSIQRSRAGLKDEGRPIGVFMFVGPTGVGKTLLAKELSKWLFDENKGLIRIDMSEYSEKHNVARLIGSPPGYVGYGEGGQLTEAVRRHPYSVVLFDEIEKAHPEVFNTLLQIFDEGHLTDGSGRKVDFRNTVI</sequence>
<keyword evidence="1" id="KW-0677">Repeat</keyword>
<feature type="domain" description="AAA+ ATPase" evidence="6">
    <location>
        <begin position="206"/>
        <end position="322"/>
    </location>
</feature>